<protein>
    <submittedName>
        <fullName evidence="3">Enoyl-CoA hydratase</fullName>
    </submittedName>
</protein>
<name>A0A858ZWU6_9BURK</name>
<evidence type="ECO:0000313" key="4">
    <source>
        <dbReference type="Proteomes" id="UP000500755"/>
    </source>
</evidence>
<comment type="similarity">
    <text evidence="1">Belongs to the enoyl-CoA hydratase/isomerase family.</text>
</comment>
<feature type="compositionally biased region" description="Basic and acidic residues" evidence="2">
    <location>
        <begin position="236"/>
        <end position="247"/>
    </location>
</feature>
<dbReference type="Gene3D" id="3.90.226.10">
    <property type="entry name" value="2-enoyl-CoA Hydratase, Chain A, domain 1"/>
    <property type="match status" value="1"/>
</dbReference>
<dbReference type="Proteomes" id="UP000500755">
    <property type="component" value="Chromosome"/>
</dbReference>
<dbReference type="SUPFAM" id="SSF52096">
    <property type="entry name" value="ClpP/crotonase"/>
    <property type="match status" value="1"/>
</dbReference>
<feature type="compositionally biased region" description="Basic residues" evidence="2">
    <location>
        <begin position="248"/>
        <end position="257"/>
    </location>
</feature>
<evidence type="ECO:0000313" key="3">
    <source>
        <dbReference type="EMBL" id="QKD45164.1"/>
    </source>
</evidence>
<dbReference type="RefSeq" id="WP_013520092.1">
    <property type="nucleotide sequence ID" value="NZ_CP051298.1"/>
</dbReference>
<dbReference type="Pfam" id="PF00378">
    <property type="entry name" value="ECH_1"/>
    <property type="match status" value="1"/>
</dbReference>
<organism evidence="3 4">
    <name type="scientific">Alicycliphilus denitrificans</name>
    <dbReference type="NCBI Taxonomy" id="179636"/>
    <lineage>
        <taxon>Bacteria</taxon>
        <taxon>Pseudomonadati</taxon>
        <taxon>Pseudomonadota</taxon>
        <taxon>Betaproteobacteria</taxon>
        <taxon>Burkholderiales</taxon>
        <taxon>Comamonadaceae</taxon>
        <taxon>Alicycliphilus</taxon>
    </lineage>
</organism>
<reference evidence="3 4" key="1">
    <citation type="submission" date="2020-05" db="EMBL/GenBank/DDBJ databases">
        <title>Complete genome sequence of Alicycliphilus denitrificans DP3.</title>
        <authorList>
            <person name="Chen X."/>
        </authorList>
    </citation>
    <scope>NUCLEOTIDE SEQUENCE [LARGE SCALE GENOMIC DNA]</scope>
    <source>
        <strain evidence="3 4">DP3</strain>
    </source>
</reference>
<dbReference type="CDD" id="cd06558">
    <property type="entry name" value="crotonase-like"/>
    <property type="match status" value="1"/>
</dbReference>
<dbReference type="OMA" id="NAYTEQM"/>
<dbReference type="InterPro" id="IPR001753">
    <property type="entry name" value="Enoyl-CoA_hydra/iso"/>
</dbReference>
<evidence type="ECO:0000256" key="2">
    <source>
        <dbReference type="SAM" id="MobiDB-lite"/>
    </source>
</evidence>
<gene>
    <name evidence="3" type="ORF">HF896_16795</name>
</gene>
<dbReference type="Gene3D" id="1.10.12.10">
    <property type="entry name" value="Lyase 2-enoyl-coa Hydratase, Chain A, domain 2"/>
    <property type="match status" value="1"/>
</dbReference>
<dbReference type="PANTHER" id="PTHR43459">
    <property type="entry name" value="ENOYL-COA HYDRATASE"/>
    <property type="match status" value="1"/>
</dbReference>
<dbReference type="InterPro" id="IPR029045">
    <property type="entry name" value="ClpP/crotonase-like_dom_sf"/>
</dbReference>
<dbReference type="GO" id="GO:0003824">
    <property type="term" value="F:catalytic activity"/>
    <property type="evidence" value="ECO:0007669"/>
    <property type="project" value="UniProtKB-ARBA"/>
</dbReference>
<dbReference type="InterPro" id="IPR014748">
    <property type="entry name" value="Enoyl-CoA_hydra_C"/>
</dbReference>
<proteinExistence type="inferred from homology"/>
<accession>A0A858ZWU6</accession>
<evidence type="ECO:0000256" key="1">
    <source>
        <dbReference type="ARBA" id="ARBA00005254"/>
    </source>
</evidence>
<sequence>MSSIDIERRGAIAVITINNQAGRNALDMRMRQDLLALVREVSEDEAVRAVVLTGAGNAFCSGADVGKMGGRDLAGSRQRMKTMHAMVRAVHGMDKPVVAAVCGPAVGIGFSLAMACDVVVASPGANFSQVFTQVGLAPDGGAIWFLARQMGFSRAKELVFSARKFTGEEAAALGLVQRLVPQESVLDEALALASQYAQGPGLALTMAKQLFAHSIAPTLEQFLEMELLVGPQLSQTRDHAEGRTAFKEKRKPQFTGQ</sequence>
<dbReference type="EMBL" id="CP051298">
    <property type="protein sequence ID" value="QKD45164.1"/>
    <property type="molecule type" value="Genomic_DNA"/>
</dbReference>
<dbReference type="AlphaFoldDB" id="A0A858ZWU6"/>
<dbReference type="PANTHER" id="PTHR43459:SF1">
    <property type="entry name" value="EG:BACN32G11.4 PROTEIN"/>
    <property type="match status" value="1"/>
</dbReference>
<feature type="region of interest" description="Disordered" evidence="2">
    <location>
        <begin position="234"/>
        <end position="257"/>
    </location>
</feature>